<reference evidence="2 3" key="1">
    <citation type="submission" date="2012-05" db="EMBL/GenBank/DDBJ databases">
        <title>Recombination and specialization in a pathogen metapopulation.</title>
        <authorList>
            <person name="Gardiner A."/>
            <person name="Kemen E."/>
            <person name="Schultz-Larsen T."/>
            <person name="MacLean D."/>
            <person name="Van Oosterhout C."/>
            <person name="Jones J.D.G."/>
        </authorList>
    </citation>
    <scope>NUCLEOTIDE SEQUENCE [LARGE SCALE GENOMIC DNA]</scope>
    <source>
        <strain evidence="2 3">Ac Nc2</strain>
    </source>
</reference>
<keyword evidence="1" id="KW-0732">Signal</keyword>
<name>A0A024GHX6_9STRA</name>
<organism evidence="2 3">
    <name type="scientific">Albugo candida</name>
    <dbReference type="NCBI Taxonomy" id="65357"/>
    <lineage>
        <taxon>Eukaryota</taxon>
        <taxon>Sar</taxon>
        <taxon>Stramenopiles</taxon>
        <taxon>Oomycota</taxon>
        <taxon>Peronosporomycetes</taxon>
        <taxon>Albuginales</taxon>
        <taxon>Albuginaceae</taxon>
        <taxon>Albugo</taxon>
    </lineage>
</organism>
<keyword evidence="3" id="KW-1185">Reference proteome</keyword>
<dbReference type="Proteomes" id="UP000053237">
    <property type="component" value="Unassembled WGS sequence"/>
</dbReference>
<evidence type="ECO:0000256" key="1">
    <source>
        <dbReference type="SAM" id="SignalP"/>
    </source>
</evidence>
<feature type="signal peptide" evidence="1">
    <location>
        <begin position="1"/>
        <end position="19"/>
    </location>
</feature>
<comment type="caution">
    <text evidence="2">The sequence shown here is derived from an EMBL/GenBank/DDBJ whole genome shotgun (WGS) entry which is preliminary data.</text>
</comment>
<evidence type="ECO:0000313" key="3">
    <source>
        <dbReference type="Proteomes" id="UP000053237"/>
    </source>
</evidence>
<gene>
    <name evidence="2" type="ORF">BN9_074070</name>
</gene>
<protein>
    <submittedName>
        <fullName evidence="2">Uncharacterized protein</fullName>
    </submittedName>
</protein>
<evidence type="ECO:0000313" key="2">
    <source>
        <dbReference type="EMBL" id="CCI46478.1"/>
    </source>
</evidence>
<feature type="chain" id="PRO_5001532422" evidence="1">
    <location>
        <begin position="20"/>
        <end position="135"/>
    </location>
</feature>
<dbReference type="EMBL" id="CAIX01000128">
    <property type="protein sequence ID" value="CCI46478.1"/>
    <property type="molecule type" value="Genomic_DNA"/>
</dbReference>
<dbReference type="InParanoid" id="A0A024GHX6"/>
<proteinExistence type="predicted"/>
<accession>A0A024GHX6</accession>
<dbReference type="AlphaFoldDB" id="A0A024GHX6"/>
<sequence>MKYPLALLSLSNVLVPSMGLCESALQCASTPNCMSCVRNISPDCEEICMNPSGFGMYQNGINNYGNTGLYPNTIPYGAQNGIPYGAQNGVPYGGNSYNQYPNNIRTAPVRYNAASAAKVCITSIAFFFGIAGFIF</sequence>